<reference evidence="2" key="1">
    <citation type="submission" date="2023-03" db="UniProtKB">
        <authorList>
            <consortium name="EnsemblPlants"/>
        </authorList>
    </citation>
    <scope>IDENTIFICATION</scope>
</reference>
<proteinExistence type="predicted"/>
<sequence length="121" mass="14148">MNKNQGAHTKIQKKKTRSKFLRLKRKSFEEDKQIGIQVEECDKPIKEEITYGNKIDKNTFKLEIVRLKLEKKSISKMEDSDPIHESLHNIRDVKIKDDEGVEEENTSGQTYLNKLETLNSS</sequence>
<dbReference type="AlphaFoldDB" id="A0A9I9EFZ8"/>
<evidence type="ECO:0000256" key="1">
    <source>
        <dbReference type="SAM" id="MobiDB-lite"/>
    </source>
</evidence>
<organism evidence="2">
    <name type="scientific">Cucumis melo</name>
    <name type="common">Muskmelon</name>
    <dbReference type="NCBI Taxonomy" id="3656"/>
    <lineage>
        <taxon>Eukaryota</taxon>
        <taxon>Viridiplantae</taxon>
        <taxon>Streptophyta</taxon>
        <taxon>Embryophyta</taxon>
        <taxon>Tracheophyta</taxon>
        <taxon>Spermatophyta</taxon>
        <taxon>Magnoliopsida</taxon>
        <taxon>eudicotyledons</taxon>
        <taxon>Gunneridae</taxon>
        <taxon>Pentapetalae</taxon>
        <taxon>rosids</taxon>
        <taxon>fabids</taxon>
        <taxon>Cucurbitales</taxon>
        <taxon>Cucurbitaceae</taxon>
        <taxon>Benincaseae</taxon>
        <taxon>Cucumis</taxon>
    </lineage>
</organism>
<accession>A0A9I9EFZ8</accession>
<evidence type="ECO:0000313" key="2">
    <source>
        <dbReference type="EnsemblPlants" id="MELO3C033225.2.1"/>
    </source>
</evidence>
<protein>
    <submittedName>
        <fullName evidence="2">Uncharacterized protein</fullName>
    </submittedName>
</protein>
<name>A0A9I9EFZ8_CUCME</name>
<feature type="region of interest" description="Disordered" evidence="1">
    <location>
        <begin position="94"/>
        <end position="121"/>
    </location>
</feature>
<feature type="compositionally biased region" description="Polar residues" evidence="1">
    <location>
        <begin position="106"/>
        <end position="121"/>
    </location>
</feature>
<dbReference type="EnsemblPlants" id="MELO3C033225.2.1">
    <property type="protein sequence ID" value="MELO3C033225.2.1"/>
    <property type="gene ID" value="MELO3C033225.2"/>
</dbReference>
<dbReference type="Gramene" id="MELO3C033225.2.1">
    <property type="protein sequence ID" value="MELO3C033225.2.1"/>
    <property type="gene ID" value="MELO3C033225.2"/>
</dbReference>